<reference evidence="1" key="1">
    <citation type="submission" date="2019-08" db="EMBL/GenBank/DDBJ databases">
        <authorList>
            <person name="Kucharzyk K."/>
            <person name="Murdoch R.W."/>
            <person name="Higgins S."/>
            <person name="Loffler F."/>
        </authorList>
    </citation>
    <scope>NUCLEOTIDE SEQUENCE</scope>
</reference>
<gene>
    <name evidence="1" type="ORF">SDC9_85119</name>
</gene>
<comment type="caution">
    <text evidence="1">The sequence shown here is derived from an EMBL/GenBank/DDBJ whole genome shotgun (WGS) entry which is preliminary data.</text>
</comment>
<name>A0A644ZC71_9ZZZZ</name>
<organism evidence="1">
    <name type="scientific">bioreactor metagenome</name>
    <dbReference type="NCBI Taxonomy" id="1076179"/>
    <lineage>
        <taxon>unclassified sequences</taxon>
        <taxon>metagenomes</taxon>
        <taxon>ecological metagenomes</taxon>
    </lineage>
</organism>
<dbReference type="AlphaFoldDB" id="A0A644ZC71"/>
<protein>
    <submittedName>
        <fullName evidence="1">Uncharacterized protein</fullName>
    </submittedName>
</protein>
<evidence type="ECO:0000313" key="1">
    <source>
        <dbReference type="EMBL" id="MPM38490.1"/>
    </source>
</evidence>
<proteinExistence type="predicted"/>
<sequence length="123" mass="14549">MKTEMPFASLTYSERNWPELATEKLKIDTANRKIVIDTKDERMIRKCTESDWLKLEKYVAACKFSAWEKEYFEPVLDGTTWDIEIVNADGNTMESHGCNGYPVEWKQFLALKRFCHRLMKKDD</sequence>
<accession>A0A644ZC71</accession>
<dbReference type="EMBL" id="VSSQ01008304">
    <property type="protein sequence ID" value="MPM38490.1"/>
    <property type="molecule type" value="Genomic_DNA"/>
</dbReference>